<evidence type="ECO:0000259" key="1">
    <source>
        <dbReference type="PROSITE" id="PS51671"/>
    </source>
</evidence>
<organism evidence="2 3">
    <name type="scientific">Desertihabitans brevis</name>
    <dbReference type="NCBI Taxonomy" id="2268447"/>
    <lineage>
        <taxon>Bacteria</taxon>
        <taxon>Bacillati</taxon>
        <taxon>Actinomycetota</taxon>
        <taxon>Actinomycetes</taxon>
        <taxon>Propionibacteriales</taxon>
        <taxon>Propionibacteriaceae</taxon>
        <taxon>Desertihabitans</taxon>
    </lineage>
</organism>
<dbReference type="RefSeq" id="WP_114125223.1">
    <property type="nucleotide sequence ID" value="NZ_QOUI01000001.1"/>
</dbReference>
<dbReference type="PANTHER" id="PTHR34875:SF6">
    <property type="entry name" value="UPF0237 PROTEIN MJ1558"/>
    <property type="match status" value="1"/>
</dbReference>
<protein>
    <submittedName>
        <fullName evidence="2">Amino acid-binding protein</fullName>
    </submittedName>
</protein>
<dbReference type="SUPFAM" id="SSF55021">
    <property type="entry name" value="ACT-like"/>
    <property type="match status" value="2"/>
</dbReference>
<dbReference type="InterPro" id="IPR050990">
    <property type="entry name" value="UPF0237/GcvR_regulator"/>
</dbReference>
<dbReference type="PANTHER" id="PTHR34875">
    <property type="entry name" value="UPF0237 PROTEIN MJ1558"/>
    <property type="match status" value="1"/>
</dbReference>
<dbReference type="Pfam" id="PF13740">
    <property type="entry name" value="ACT_6"/>
    <property type="match status" value="2"/>
</dbReference>
<proteinExistence type="predicted"/>
<dbReference type="Proteomes" id="UP000252770">
    <property type="component" value="Unassembled WGS sequence"/>
</dbReference>
<feature type="domain" description="ACT" evidence="1">
    <location>
        <begin position="93"/>
        <end position="166"/>
    </location>
</feature>
<reference evidence="2 3" key="1">
    <citation type="submission" date="2018-07" db="EMBL/GenBank/DDBJ databases">
        <title>Desertimonas flava gen. nov. sp. nov.</title>
        <authorList>
            <person name="Liu S."/>
        </authorList>
    </citation>
    <scope>NUCLEOTIDE SEQUENCE [LARGE SCALE GENOMIC DNA]</scope>
    <source>
        <strain evidence="2 3">16Sb5-5</strain>
    </source>
</reference>
<keyword evidence="3" id="KW-1185">Reference proteome</keyword>
<gene>
    <name evidence="2" type="ORF">DT076_02100</name>
</gene>
<sequence length="173" mass="17576">MTDLLAVTVIGSDRPGIVADVTAALAGLEANLEDSTMTLLRGQFAMVVLVHTSAPVAAVEQALAPVIADGTLGVDVRPVADVDSQPVLGADHILHVNGADRPGIVAGITASLAAHGVNVVGLSTRLAGELYVLTAEVVLPDGVDELAVRADLDQAAQACGVHVRLVPVETDEL</sequence>
<dbReference type="PROSITE" id="PS51671">
    <property type="entry name" value="ACT"/>
    <property type="match status" value="2"/>
</dbReference>
<feature type="domain" description="ACT" evidence="1">
    <location>
        <begin position="6"/>
        <end position="84"/>
    </location>
</feature>
<dbReference type="InterPro" id="IPR002912">
    <property type="entry name" value="ACT_dom"/>
</dbReference>
<dbReference type="EMBL" id="QOUI01000001">
    <property type="protein sequence ID" value="RCK71522.1"/>
    <property type="molecule type" value="Genomic_DNA"/>
</dbReference>
<accession>A0A367Z2R0</accession>
<name>A0A367Z2R0_9ACTN</name>
<comment type="caution">
    <text evidence="2">The sequence shown here is derived from an EMBL/GenBank/DDBJ whole genome shotgun (WGS) entry which is preliminary data.</text>
</comment>
<dbReference type="Gene3D" id="3.30.70.260">
    <property type="match status" value="2"/>
</dbReference>
<dbReference type="AlphaFoldDB" id="A0A367Z2R0"/>
<evidence type="ECO:0000313" key="3">
    <source>
        <dbReference type="Proteomes" id="UP000252770"/>
    </source>
</evidence>
<dbReference type="InterPro" id="IPR045865">
    <property type="entry name" value="ACT-like_dom_sf"/>
</dbReference>
<evidence type="ECO:0000313" key="2">
    <source>
        <dbReference type="EMBL" id="RCK71522.1"/>
    </source>
</evidence>